<dbReference type="EMBL" id="JAHHHD010000002">
    <property type="protein sequence ID" value="MBW4657487.1"/>
    <property type="molecule type" value="Genomic_DNA"/>
</dbReference>
<reference evidence="1" key="2">
    <citation type="journal article" date="2022" name="Microbiol. Resour. Announc.">
        <title>Metagenome Sequencing to Explore Phylogenomics of Terrestrial Cyanobacteria.</title>
        <authorList>
            <person name="Ward R.D."/>
            <person name="Stajich J.E."/>
            <person name="Johansen J.R."/>
            <person name="Huntemann M."/>
            <person name="Clum A."/>
            <person name="Foster B."/>
            <person name="Foster B."/>
            <person name="Roux S."/>
            <person name="Palaniappan K."/>
            <person name="Varghese N."/>
            <person name="Mukherjee S."/>
            <person name="Reddy T.B.K."/>
            <person name="Daum C."/>
            <person name="Copeland A."/>
            <person name="Chen I.A."/>
            <person name="Ivanova N.N."/>
            <person name="Kyrpides N.C."/>
            <person name="Shapiro N."/>
            <person name="Eloe-Fadrosh E.A."/>
            <person name="Pietrasiak N."/>
        </authorList>
    </citation>
    <scope>NUCLEOTIDE SEQUENCE</scope>
    <source>
        <strain evidence="1">UHER 2000/2452</strain>
    </source>
</reference>
<dbReference type="AlphaFoldDB" id="A0A951UL04"/>
<protein>
    <submittedName>
        <fullName evidence="1">Uncharacterized protein</fullName>
    </submittedName>
</protein>
<organism evidence="1 2">
    <name type="scientific">Drouetiella hepatica Uher 2000/2452</name>
    <dbReference type="NCBI Taxonomy" id="904376"/>
    <lineage>
        <taxon>Bacteria</taxon>
        <taxon>Bacillati</taxon>
        <taxon>Cyanobacteriota</taxon>
        <taxon>Cyanophyceae</taxon>
        <taxon>Oculatellales</taxon>
        <taxon>Oculatellaceae</taxon>
        <taxon>Drouetiella</taxon>
    </lineage>
</organism>
<reference evidence="1" key="1">
    <citation type="submission" date="2021-05" db="EMBL/GenBank/DDBJ databases">
        <authorList>
            <person name="Pietrasiak N."/>
            <person name="Ward R."/>
            <person name="Stajich J.E."/>
            <person name="Kurbessoian T."/>
        </authorList>
    </citation>
    <scope>NUCLEOTIDE SEQUENCE</scope>
    <source>
        <strain evidence="1">UHER 2000/2452</strain>
    </source>
</reference>
<sequence length="240" mass="26877">MISQPLQLDPLGSPHPVPWKWVMSMLSERSTFPKVRHYRSQSLLSPDGRYAAYSRIQIKLARDFTQSRISSTLFLENLQTGSLQNIAASSPFADNPFAEDSLSADGVEPVEVDRSGIIAILIPVAWSETGDRLLAREFESFLGSDIASDFGVVWEQRSNRAHTIMPNKIQYTNAILLGWSQCYPDRVLFRAGMMGDRDWSLYAVDTTGQTIAVTDDRPVTFGRMVNSVWAGPETGKRCRD</sequence>
<evidence type="ECO:0000313" key="2">
    <source>
        <dbReference type="Proteomes" id="UP000757435"/>
    </source>
</evidence>
<accession>A0A951UL04</accession>
<comment type="caution">
    <text evidence="1">The sequence shown here is derived from an EMBL/GenBank/DDBJ whole genome shotgun (WGS) entry which is preliminary data.</text>
</comment>
<dbReference type="Proteomes" id="UP000757435">
    <property type="component" value="Unassembled WGS sequence"/>
</dbReference>
<evidence type="ECO:0000313" key="1">
    <source>
        <dbReference type="EMBL" id="MBW4657487.1"/>
    </source>
</evidence>
<name>A0A951UL04_9CYAN</name>
<proteinExistence type="predicted"/>
<gene>
    <name evidence="1" type="ORF">KME15_02340</name>
</gene>